<dbReference type="STRING" id="1654360.EA58_13850"/>
<evidence type="ECO:0000313" key="1">
    <source>
        <dbReference type="EMBL" id="KDM90839.1"/>
    </source>
</evidence>
<dbReference type="RefSeq" id="WP_036753646.1">
    <property type="nucleotide sequence ID" value="NZ_JAGSGC010000004.1"/>
</dbReference>
<protein>
    <recommendedName>
        <fullName evidence="3">Recombination-associated protein RdgC</fullName>
    </recommendedName>
</protein>
<dbReference type="AlphaFoldDB" id="A0A066RKH5"/>
<reference evidence="1 2" key="1">
    <citation type="submission" date="2014-04" db="EMBL/GenBank/DDBJ databases">
        <title>Draft genome sequence of Photobacterium halotolerans S2753: a solonamide, ngercheumicin and holomycin producer.</title>
        <authorList>
            <person name="Machado H.R."/>
            <person name="Gram L."/>
        </authorList>
    </citation>
    <scope>NUCLEOTIDE SEQUENCE [LARGE SCALE GENOMIC DNA]</scope>
    <source>
        <strain evidence="1 2">S2753</strain>
    </source>
</reference>
<sequence>MKKFVLYQFFGKELSNEILTGFIDEKAYVLDEFNLTEDYRCGFSTIHQKLDHLFVDGNGFVKTRFKMATRTINKTMLADLVRKKVKENREKGIEVQVGDIEFSLQLKLRETADIKISVFDVIFDTKNHLIYASASDKVFEEKFLPFLKVTFPELKVRAFGTQHTPESMAEFFTAPQSLPEGIQPSHFVKVEKEDGSIVTFDEAELNAQPEFKAILEEGNFFVNQVSMKISQEAWVCDFKINNKSLPTGIRVEGCEQDAEMERAAGLSGTASEARDRALTKEQVLFDRLYTNTRIEIEALAQIAAFVFDFKAMEKKIECANHS</sequence>
<dbReference type="Proteomes" id="UP000027192">
    <property type="component" value="Unassembled WGS sequence"/>
</dbReference>
<name>A0A066RKH5_9GAMM</name>
<proteinExistence type="predicted"/>
<keyword evidence="2" id="KW-1185">Reference proteome</keyword>
<evidence type="ECO:0008006" key="3">
    <source>
        <dbReference type="Google" id="ProtNLM"/>
    </source>
</evidence>
<organism evidence="1 2">
    <name type="scientific">Photobacterium galatheae</name>
    <dbReference type="NCBI Taxonomy" id="1654360"/>
    <lineage>
        <taxon>Bacteria</taxon>
        <taxon>Pseudomonadati</taxon>
        <taxon>Pseudomonadota</taxon>
        <taxon>Gammaproteobacteria</taxon>
        <taxon>Vibrionales</taxon>
        <taxon>Vibrionaceae</taxon>
        <taxon>Photobacterium</taxon>
    </lineage>
</organism>
<gene>
    <name evidence="1" type="ORF">EA58_13850</name>
</gene>
<accession>A0A066RKH5</accession>
<dbReference type="EMBL" id="JMIB01000027">
    <property type="protein sequence ID" value="KDM90839.1"/>
    <property type="molecule type" value="Genomic_DNA"/>
</dbReference>
<comment type="caution">
    <text evidence="1">The sequence shown here is derived from an EMBL/GenBank/DDBJ whole genome shotgun (WGS) entry which is preliminary data.</text>
</comment>
<evidence type="ECO:0000313" key="2">
    <source>
        <dbReference type="Proteomes" id="UP000027192"/>
    </source>
</evidence>